<evidence type="ECO:0000256" key="2">
    <source>
        <dbReference type="RuleBase" id="RU003616"/>
    </source>
</evidence>
<comment type="caution">
    <text evidence="5">The sequence shown here is derived from an EMBL/GenBank/DDBJ whole genome shotgun (WGS) entry which is preliminary data.</text>
</comment>
<dbReference type="EMBL" id="MHSS01000001">
    <property type="protein sequence ID" value="OHA49039.1"/>
    <property type="molecule type" value="Genomic_DNA"/>
</dbReference>
<dbReference type="InterPro" id="IPR031107">
    <property type="entry name" value="Small_HSP"/>
</dbReference>
<feature type="domain" description="SHSP" evidence="4">
    <location>
        <begin position="56"/>
        <end position="169"/>
    </location>
</feature>
<evidence type="ECO:0000313" key="6">
    <source>
        <dbReference type="Proteomes" id="UP000177629"/>
    </source>
</evidence>
<accession>A0A1G2PMS4</accession>
<dbReference type="STRING" id="1802362.A2806_01705"/>
<dbReference type="CDD" id="cd06464">
    <property type="entry name" value="ACD_sHsps-like"/>
    <property type="match status" value="1"/>
</dbReference>
<dbReference type="AlphaFoldDB" id="A0A1G2PMS4"/>
<dbReference type="InterPro" id="IPR008978">
    <property type="entry name" value="HSP20-like_chaperone"/>
</dbReference>
<dbReference type="InterPro" id="IPR002068">
    <property type="entry name" value="A-crystallin/Hsp20_dom"/>
</dbReference>
<dbReference type="Gene3D" id="2.60.40.790">
    <property type="match status" value="1"/>
</dbReference>
<evidence type="ECO:0000256" key="3">
    <source>
        <dbReference type="SAM" id="MobiDB-lite"/>
    </source>
</evidence>
<evidence type="ECO:0000256" key="1">
    <source>
        <dbReference type="PROSITE-ProRule" id="PRU00285"/>
    </source>
</evidence>
<dbReference type="Pfam" id="PF00011">
    <property type="entry name" value="HSP20"/>
    <property type="match status" value="1"/>
</dbReference>
<dbReference type="PROSITE" id="PS01031">
    <property type="entry name" value="SHSP"/>
    <property type="match status" value="1"/>
</dbReference>
<proteinExistence type="inferred from homology"/>
<organism evidence="5 6">
    <name type="scientific">Candidatus Terrybacteria bacterium RIFCSPHIGHO2_01_FULL_48_17</name>
    <dbReference type="NCBI Taxonomy" id="1802362"/>
    <lineage>
        <taxon>Bacteria</taxon>
        <taxon>Candidatus Terryibacteriota</taxon>
    </lineage>
</organism>
<evidence type="ECO:0000259" key="4">
    <source>
        <dbReference type="PROSITE" id="PS01031"/>
    </source>
</evidence>
<dbReference type="PANTHER" id="PTHR11527">
    <property type="entry name" value="HEAT-SHOCK PROTEIN 20 FAMILY MEMBER"/>
    <property type="match status" value="1"/>
</dbReference>
<feature type="region of interest" description="Disordered" evidence="3">
    <location>
        <begin position="1"/>
        <end position="59"/>
    </location>
</feature>
<evidence type="ECO:0000313" key="5">
    <source>
        <dbReference type="EMBL" id="OHA49039.1"/>
    </source>
</evidence>
<gene>
    <name evidence="5" type="ORF">A2806_01705</name>
</gene>
<comment type="similarity">
    <text evidence="1 2">Belongs to the small heat shock protein (HSP20) family.</text>
</comment>
<dbReference type="SUPFAM" id="SSF49764">
    <property type="entry name" value="HSP20-like chaperones"/>
    <property type="match status" value="1"/>
</dbReference>
<dbReference type="Proteomes" id="UP000177629">
    <property type="component" value="Unassembled WGS sequence"/>
</dbReference>
<name>A0A1G2PMS4_9BACT</name>
<sequence>MANDSKPKSFFERLTSKKEDAKEGAKRVDFTASPKEEEVHMKSGGDGEETKKEWTEEGQEGQLTVDVYQDDSNIFIRSTVAGVQPEDLDITITNDMVTVRGKRTLQETIKPEQYIYQECYWGPFSRSIILPTDVSADKADASLHNGILTLRLPKAEKEQTKTIKVKSVP</sequence>
<protein>
    <recommendedName>
        <fullName evidence="4">SHSP domain-containing protein</fullName>
    </recommendedName>
</protein>
<feature type="compositionally biased region" description="Basic and acidic residues" evidence="3">
    <location>
        <begin position="1"/>
        <end position="55"/>
    </location>
</feature>
<reference evidence="5 6" key="1">
    <citation type="journal article" date="2016" name="Nat. Commun.">
        <title>Thousands of microbial genomes shed light on interconnected biogeochemical processes in an aquifer system.</title>
        <authorList>
            <person name="Anantharaman K."/>
            <person name="Brown C.T."/>
            <person name="Hug L.A."/>
            <person name="Sharon I."/>
            <person name="Castelle C.J."/>
            <person name="Probst A.J."/>
            <person name="Thomas B.C."/>
            <person name="Singh A."/>
            <person name="Wilkins M.J."/>
            <person name="Karaoz U."/>
            <person name="Brodie E.L."/>
            <person name="Williams K.H."/>
            <person name="Hubbard S.S."/>
            <person name="Banfield J.F."/>
        </authorList>
    </citation>
    <scope>NUCLEOTIDE SEQUENCE [LARGE SCALE GENOMIC DNA]</scope>
</reference>